<accession>A0AAX6SRD2</accession>
<protein>
    <submittedName>
        <fullName evidence="3 4">Uncharacterized protein LOC110348729</fullName>
    </submittedName>
</protein>
<evidence type="ECO:0000313" key="4">
    <source>
        <dbReference type="RefSeq" id="XP_021112232.1"/>
    </source>
</evidence>
<dbReference type="GeneID" id="110348729"/>
<feature type="region of interest" description="Disordered" evidence="1">
    <location>
        <begin position="1"/>
        <end position="24"/>
    </location>
</feature>
<evidence type="ECO:0000313" key="3">
    <source>
        <dbReference type="RefSeq" id="XP_021112231.1"/>
    </source>
</evidence>
<name>A0AAX6SRD2_HETGA</name>
<dbReference type="Proteomes" id="UP000694906">
    <property type="component" value="Unplaced"/>
</dbReference>
<feature type="region of interest" description="Disordered" evidence="1">
    <location>
        <begin position="321"/>
        <end position="349"/>
    </location>
</feature>
<organism evidence="2 3">
    <name type="scientific">Heterocephalus glaber</name>
    <name type="common">Naked mole rat</name>
    <dbReference type="NCBI Taxonomy" id="10181"/>
    <lineage>
        <taxon>Eukaryota</taxon>
        <taxon>Metazoa</taxon>
        <taxon>Chordata</taxon>
        <taxon>Craniata</taxon>
        <taxon>Vertebrata</taxon>
        <taxon>Euteleostomi</taxon>
        <taxon>Mammalia</taxon>
        <taxon>Eutheria</taxon>
        <taxon>Euarchontoglires</taxon>
        <taxon>Glires</taxon>
        <taxon>Rodentia</taxon>
        <taxon>Hystricomorpha</taxon>
        <taxon>Bathyergidae</taxon>
        <taxon>Heterocephalus</taxon>
    </lineage>
</organism>
<dbReference type="AlphaFoldDB" id="A0AAX6SRD2"/>
<feature type="region of interest" description="Disordered" evidence="1">
    <location>
        <begin position="71"/>
        <end position="93"/>
    </location>
</feature>
<proteinExistence type="predicted"/>
<reference evidence="3 4" key="1">
    <citation type="submission" date="2025-04" db="UniProtKB">
        <authorList>
            <consortium name="RefSeq"/>
        </authorList>
    </citation>
    <scope>IDENTIFICATION</scope>
</reference>
<feature type="compositionally biased region" description="Low complexity" evidence="1">
    <location>
        <begin position="280"/>
        <end position="298"/>
    </location>
</feature>
<gene>
    <name evidence="3 4" type="primary">LOC110348729</name>
</gene>
<feature type="compositionally biased region" description="Basic and acidic residues" evidence="1">
    <location>
        <begin position="257"/>
        <end position="277"/>
    </location>
</feature>
<evidence type="ECO:0000256" key="1">
    <source>
        <dbReference type="SAM" id="MobiDB-lite"/>
    </source>
</evidence>
<keyword evidence="2" id="KW-1185">Reference proteome</keyword>
<dbReference type="RefSeq" id="XP_021112231.1">
    <property type="nucleotide sequence ID" value="XM_021256572.1"/>
</dbReference>
<sequence>MSPASGSGDGEAPGRGQRAGQDLLVFSPPAASLGPCGPSPRSGGVGELCCTLCLSVCLSDQDWRWASKAAKWQRPRDSQSPKPGVDPSVSASQRRWMGTAVPCRRPPQTLVTCEHSALQPCGLQGLGPDPAPASAWTLSVLTPKEGPRGQSSELCPGVQWRQPRAPWCGHHIWLVVCRARAEAGGPAPRLLCRHGAGAFHTLRMRSWEQGGSAKPTGRADSQFLLAAPRQPSQGQATVPCPPHGLAGALGHPTQLGRDGDGRADIACDPHVGSRDPARCPVQPDASPAPAQAPGQGQAMGHEGLRGAASCPRSVVTPCSLCPHGAPVSAPEQRDSQRVEATVGGPVQEH</sequence>
<evidence type="ECO:0000313" key="2">
    <source>
        <dbReference type="Proteomes" id="UP000694906"/>
    </source>
</evidence>
<dbReference type="RefSeq" id="XP_021112232.1">
    <property type="nucleotide sequence ID" value="XM_021256573.1"/>
</dbReference>
<feature type="region of interest" description="Disordered" evidence="1">
    <location>
        <begin position="229"/>
        <end position="309"/>
    </location>
</feature>